<sequence>MSNQNFSVALLFDQSPAAVYEAVINPRAWWSEEIAGGTAKAGDVFDYHFEDIHRAKMKLTESVPDKRVVWHVLENEFKPGLFGEAAAGHVKGDGFENDKAEWVDTHVVFDIIKENDKTRLRFTHDGLVPDYECYDVCINGWKHYIQESLYSLITTGQGKPNKTGRPMTVNEEQFNAAGGNM</sequence>
<dbReference type="CDD" id="cd07814">
    <property type="entry name" value="SRPBCC_CalC_Aha1-like"/>
    <property type="match status" value="1"/>
</dbReference>
<gene>
    <name evidence="3" type="ORF">HGH92_08310</name>
</gene>
<evidence type="ECO:0000313" key="4">
    <source>
        <dbReference type="Proteomes" id="UP000570474"/>
    </source>
</evidence>
<dbReference type="SUPFAM" id="SSF55961">
    <property type="entry name" value="Bet v1-like"/>
    <property type="match status" value="1"/>
</dbReference>
<dbReference type="Proteomes" id="UP000570474">
    <property type="component" value="Unassembled WGS sequence"/>
</dbReference>
<comment type="caution">
    <text evidence="3">The sequence shown here is derived from an EMBL/GenBank/DDBJ whole genome shotgun (WGS) entry which is preliminary data.</text>
</comment>
<name>A0A847RUA1_9BACT</name>
<dbReference type="InterPro" id="IPR023393">
    <property type="entry name" value="START-like_dom_sf"/>
</dbReference>
<feature type="domain" description="Activator of Hsp90 ATPase homologue 1/2-like C-terminal" evidence="2">
    <location>
        <begin position="15"/>
        <end position="152"/>
    </location>
</feature>
<protein>
    <submittedName>
        <fullName evidence="3">SRPBCC domain-containing protein</fullName>
    </submittedName>
</protein>
<comment type="similarity">
    <text evidence="1">Belongs to the AHA1 family.</text>
</comment>
<organism evidence="3 4">
    <name type="scientific">Chitinophaga varians</name>
    <dbReference type="NCBI Taxonomy" id="2202339"/>
    <lineage>
        <taxon>Bacteria</taxon>
        <taxon>Pseudomonadati</taxon>
        <taxon>Bacteroidota</taxon>
        <taxon>Chitinophagia</taxon>
        <taxon>Chitinophagales</taxon>
        <taxon>Chitinophagaceae</taxon>
        <taxon>Chitinophaga</taxon>
    </lineage>
</organism>
<evidence type="ECO:0000313" key="3">
    <source>
        <dbReference type="EMBL" id="NLR64307.1"/>
    </source>
</evidence>
<dbReference type="Pfam" id="PF08327">
    <property type="entry name" value="AHSA1"/>
    <property type="match status" value="1"/>
</dbReference>
<dbReference type="RefSeq" id="WP_168870254.1">
    <property type="nucleotide sequence ID" value="NZ_JABAIA010000001.1"/>
</dbReference>
<dbReference type="AlphaFoldDB" id="A0A847RUA1"/>
<dbReference type="Gene3D" id="3.30.530.20">
    <property type="match status" value="1"/>
</dbReference>
<dbReference type="EMBL" id="JABAIA010000001">
    <property type="protein sequence ID" value="NLR64307.1"/>
    <property type="molecule type" value="Genomic_DNA"/>
</dbReference>
<keyword evidence="4" id="KW-1185">Reference proteome</keyword>
<proteinExistence type="inferred from homology"/>
<accession>A0A847RUA1</accession>
<evidence type="ECO:0000259" key="2">
    <source>
        <dbReference type="Pfam" id="PF08327"/>
    </source>
</evidence>
<reference evidence="3 4" key="1">
    <citation type="submission" date="2020-04" db="EMBL/GenBank/DDBJ databases">
        <authorList>
            <person name="Yin C."/>
        </authorList>
    </citation>
    <scope>NUCLEOTIDE SEQUENCE [LARGE SCALE GENOMIC DNA]</scope>
    <source>
        <strain evidence="3 4">Ae27</strain>
    </source>
</reference>
<evidence type="ECO:0000256" key="1">
    <source>
        <dbReference type="ARBA" id="ARBA00006817"/>
    </source>
</evidence>
<dbReference type="InterPro" id="IPR013538">
    <property type="entry name" value="ASHA1/2-like_C"/>
</dbReference>